<accession>A0A414ZLT1</accession>
<name>A0A414ZLT1_9FIRM</name>
<protein>
    <submittedName>
        <fullName evidence="2">DUF3846 domain-containing protein</fullName>
    </submittedName>
</protein>
<organism evidence="2 3">
    <name type="scientific">Agathobacter rectalis</name>
    <dbReference type="NCBI Taxonomy" id="39491"/>
    <lineage>
        <taxon>Bacteria</taxon>
        <taxon>Bacillati</taxon>
        <taxon>Bacillota</taxon>
        <taxon>Clostridia</taxon>
        <taxon>Lachnospirales</taxon>
        <taxon>Lachnospiraceae</taxon>
        <taxon>Agathobacter</taxon>
    </lineage>
</organism>
<dbReference type="Proteomes" id="UP000285865">
    <property type="component" value="Unassembled WGS sequence"/>
</dbReference>
<evidence type="ECO:0000313" key="3">
    <source>
        <dbReference type="Proteomes" id="UP000285865"/>
    </source>
</evidence>
<comment type="caution">
    <text evidence="2">The sequence shown here is derived from an EMBL/GenBank/DDBJ whole genome shotgun (WGS) entry which is preliminary data.</text>
</comment>
<reference evidence="2 3" key="1">
    <citation type="submission" date="2018-08" db="EMBL/GenBank/DDBJ databases">
        <title>A genome reference for cultivated species of the human gut microbiota.</title>
        <authorList>
            <person name="Zou Y."/>
            <person name="Xue W."/>
            <person name="Luo G."/>
        </authorList>
    </citation>
    <scope>NUCLEOTIDE SEQUENCE [LARGE SCALE GENOMIC DNA]</scope>
    <source>
        <strain evidence="2 3">AM16-11</strain>
    </source>
</reference>
<proteinExistence type="predicted"/>
<gene>
    <name evidence="2" type="ORF">DW172_07320</name>
</gene>
<sequence>MSLRKMLMILESMVLARRMKVKQKKIQAYLLRVNKLSGVVYKGYLAEVDNSLEAEQAYVNYDEPNGLITVVSITDEIDVICNDEGKLRNFPMNRFFVDDDGGVWDLLVGNAMCVRHNKDGEFTSILPEDIPVIEKHLVPINPQGLIDYDESEERL</sequence>
<evidence type="ECO:0000259" key="1">
    <source>
        <dbReference type="Pfam" id="PF12957"/>
    </source>
</evidence>
<dbReference type="EMBL" id="QRKN01000004">
    <property type="protein sequence ID" value="RHI23175.1"/>
    <property type="molecule type" value="Genomic_DNA"/>
</dbReference>
<dbReference type="AlphaFoldDB" id="A0A414ZLT1"/>
<dbReference type="InterPro" id="IPR024559">
    <property type="entry name" value="DUF3846"/>
</dbReference>
<evidence type="ECO:0000313" key="2">
    <source>
        <dbReference type="EMBL" id="RHI23175.1"/>
    </source>
</evidence>
<feature type="domain" description="DUF3846" evidence="1">
    <location>
        <begin position="44"/>
        <end position="134"/>
    </location>
</feature>
<dbReference type="Pfam" id="PF12957">
    <property type="entry name" value="DUF3846"/>
    <property type="match status" value="1"/>
</dbReference>